<keyword evidence="3" id="KW-1185">Reference proteome</keyword>
<sequence length="321" mass="36413">MKKIRFVLLSIAVIIALMQLIRPKQPSNTPSSDLPGIPHEVNAILRSSCFDCHSSQTNLRWYDQLTPVNYLVNDHITRGRKALDFSNWGQLPPAVQNTKLFYSLNKILWGQMPLPSYLLAHPQAALSEKEIHTLKDFVRSRKAAIGIDTIKTDKIKQQFADFVQQKMRQSDQTVQPAPNGIRYISDYRNWTIISITDRFDNGTLRMIYGNNIAIKAIQERQTNPWPDGTILAKAAWKQIANADGSLSTGDFVQVEFMIKDAKQYAATSGWGWARWRGNDLKTYGGTALFTAECIACHQPVKANDLVFTRPLDLKKLTVRNH</sequence>
<dbReference type="EMBL" id="MCAQ01000028">
    <property type="protein sequence ID" value="RKF31852.1"/>
    <property type="molecule type" value="Genomic_DNA"/>
</dbReference>
<dbReference type="SMART" id="SM01235">
    <property type="entry name" value="Haem_bd"/>
    <property type="match status" value="1"/>
</dbReference>
<dbReference type="InterPro" id="IPR025992">
    <property type="entry name" value="Haem-bd"/>
</dbReference>
<reference evidence="2 3" key="1">
    <citation type="submission" date="2016-07" db="EMBL/GenBank/DDBJ databases">
        <title>Genome analysis of Sphingobacterium siyangense T12B17.</title>
        <authorList>
            <person name="Xu D."/>
            <person name="Su Y."/>
            <person name="Zheng S."/>
        </authorList>
    </citation>
    <scope>NUCLEOTIDE SEQUENCE [LARGE SCALE GENOMIC DNA]</scope>
    <source>
        <strain evidence="2 3">T12B17</strain>
    </source>
</reference>
<name>A0A420FFV2_9SPHI</name>
<dbReference type="InterPro" id="IPR038142">
    <property type="entry name" value="Cytochrome_P460_sp"/>
</dbReference>
<dbReference type="AlphaFoldDB" id="A0A420FFV2"/>
<accession>A0A420FFV2</accession>
<dbReference type="Proteomes" id="UP000286402">
    <property type="component" value="Unassembled WGS sequence"/>
</dbReference>
<evidence type="ECO:0000259" key="1">
    <source>
        <dbReference type="SMART" id="SM01235"/>
    </source>
</evidence>
<dbReference type="CDD" id="cd20753">
    <property type="entry name" value="cyt_P460_Mc-like"/>
    <property type="match status" value="1"/>
</dbReference>
<dbReference type="Pfam" id="PF14376">
    <property type="entry name" value="Haem_bd"/>
    <property type="match status" value="1"/>
</dbReference>
<organism evidence="2 3">
    <name type="scientific">Sphingobacterium siyangense</name>
    <dbReference type="NCBI Taxonomy" id="459529"/>
    <lineage>
        <taxon>Bacteria</taxon>
        <taxon>Pseudomonadati</taxon>
        <taxon>Bacteroidota</taxon>
        <taxon>Sphingobacteriia</taxon>
        <taxon>Sphingobacteriales</taxon>
        <taxon>Sphingobacteriaceae</taxon>
        <taxon>Sphingobacterium</taxon>
    </lineage>
</organism>
<comment type="caution">
    <text evidence="2">The sequence shown here is derived from an EMBL/GenBank/DDBJ whole genome shotgun (WGS) entry which is preliminary data.</text>
</comment>
<feature type="domain" description="Haem-binding" evidence="1">
    <location>
        <begin position="12"/>
        <end position="142"/>
    </location>
</feature>
<dbReference type="Pfam" id="PF16694">
    <property type="entry name" value="Cytochrome_P460"/>
    <property type="match status" value="1"/>
</dbReference>
<dbReference type="InterPro" id="IPR032033">
    <property type="entry name" value="Cytochrome_P460"/>
</dbReference>
<dbReference type="RefSeq" id="WP_120336085.1">
    <property type="nucleotide sequence ID" value="NZ_MCAQ01000028.1"/>
</dbReference>
<evidence type="ECO:0000313" key="3">
    <source>
        <dbReference type="Proteomes" id="UP000286402"/>
    </source>
</evidence>
<protein>
    <recommendedName>
        <fullName evidence="1">Haem-binding domain-containing protein</fullName>
    </recommendedName>
</protein>
<gene>
    <name evidence="2" type="ORF">BCY89_17000</name>
</gene>
<evidence type="ECO:0000313" key="2">
    <source>
        <dbReference type="EMBL" id="RKF31852.1"/>
    </source>
</evidence>
<proteinExistence type="predicted"/>
<dbReference type="Gene3D" id="3.50.70.20">
    <property type="entry name" value="Cytochrome P460"/>
    <property type="match status" value="1"/>
</dbReference>